<proteinExistence type="inferred from homology"/>
<feature type="domain" description="Methyl-accepting transducer" evidence="9">
    <location>
        <begin position="277"/>
        <end position="513"/>
    </location>
</feature>
<dbReference type="PROSITE" id="PS50885">
    <property type="entry name" value="HAMP"/>
    <property type="match status" value="1"/>
</dbReference>
<dbReference type="Pfam" id="PF00672">
    <property type="entry name" value="HAMP"/>
    <property type="match status" value="1"/>
</dbReference>
<feature type="coiled-coil region" evidence="7">
    <location>
        <begin position="82"/>
        <end position="109"/>
    </location>
</feature>
<keyword evidence="3 8" id="KW-0472">Membrane</keyword>
<dbReference type="GO" id="GO:0007165">
    <property type="term" value="P:signal transduction"/>
    <property type="evidence" value="ECO:0007669"/>
    <property type="project" value="UniProtKB-KW"/>
</dbReference>
<dbReference type="Gene3D" id="6.10.340.10">
    <property type="match status" value="1"/>
</dbReference>
<dbReference type="RefSeq" id="WP_185140698.1">
    <property type="nucleotide sequence ID" value="NZ_JACJVP010000001.1"/>
</dbReference>
<dbReference type="CDD" id="cd11386">
    <property type="entry name" value="MCP_signal"/>
    <property type="match status" value="1"/>
</dbReference>
<name>A0A7X0RN49_9BACL</name>
<evidence type="ECO:0000256" key="3">
    <source>
        <dbReference type="ARBA" id="ARBA00023136"/>
    </source>
</evidence>
<evidence type="ECO:0000259" key="10">
    <source>
        <dbReference type="PROSITE" id="PS50885"/>
    </source>
</evidence>
<dbReference type="PROSITE" id="PS50111">
    <property type="entry name" value="CHEMOTAXIS_TRANSDUC_2"/>
    <property type="match status" value="1"/>
</dbReference>
<keyword evidence="2" id="KW-1003">Cell membrane</keyword>
<keyword evidence="8" id="KW-1133">Transmembrane helix</keyword>
<evidence type="ECO:0000259" key="9">
    <source>
        <dbReference type="PROSITE" id="PS50111"/>
    </source>
</evidence>
<protein>
    <submittedName>
        <fullName evidence="11">Methyl-accepting chemotaxis protein</fullName>
    </submittedName>
</protein>
<keyword evidence="12" id="KW-1185">Reference proteome</keyword>
<feature type="domain" description="HAMP" evidence="10">
    <location>
        <begin position="205"/>
        <end position="258"/>
    </location>
</feature>
<evidence type="ECO:0000256" key="6">
    <source>
        <dbReference type="PROSITE-ProRule" id="PRU00284"/>
    </source>
</evidence>
<dbReference type="EMBL" id="JACJVP010000001">
    <property type="protein sequence ID" value="MBB6669270.1"/>
    <property type="molecule type" value="Genomic_DNA"/>
</dbReference>
<dbReference type="InterPro" id="IPR024478">
    <property type="entry name" value="HlyB_4HB_MCP"/>
</dbReference>
<feature type="transmembrane region" description="Helical" evidence="8">
    <location>
        <begin position="184"/>
        <end position="204"/>
    </location>
</feature>
<dbReference type="Proteomes" id="UP000547209">
    <property type="component" value="Unassembled WGS sequence"/>
</dbReference>
<evidence type="ECO:0000256" key="5">
    <source>
        <dbReference type="ARBA" id="ARBA00029447"/>
    </source>
</evidence>
<evidence type="ECO:0000256" key="7">
    <source>
        <dbReference type="SAM" id="Coils"/>
    </source>
</evidence>
<dbReference type="InterPro" id="IPR003660">
    <property type="entry name" value="HAMP_dom"/>
</dbReference>
<evidence type="ECO:0000256" key="8">
    <source>
        <dbReference type="SAM" id="Phobius"/>
    </source>
</evidence>
<evidence type="ECO:0000313" key="11">
    <source>
        <dbReference type="EMBL" id="MBB6669270.1"/>
    </source>
</evidence>
<dbReference type="SUPFAM" id="SSF58104">
    <property type="entry name" value="Methyl-accepting chemotaxis protein (MCP) signaling domain"/>
    <property type="match status" value="1"/>
</dbReference>
<evidence type="ECO:0000256" key="2">
    <source>
        <dbReference type="ARBA" id="ARBA00022475"/>
    </source>
</evidence>
<dbReference type="PANTHER" id="PTHR32089:SF112">
    <property type="entry name" value="LYSOZYME-LIKE PROTEIN-RELATED"/>
    <property type="match status" value="1"/>
</dbReference>
<keyword evidence="7" id="KW-0175">Coiled coil</keyword>
<dbReference type="SMART" id="SM00304">
    <property type="entry name" value="HAMP"/>
    <property type="match status" value="1"/>
</dbReference>
<feature type="transmembrane region" description="Helical" evidence="8">
    <location>
        <begin position="12"/>
        <end position="31"/>
    </location>
</feature>
<sequence>MKWTVKHKLLGTFVVVLVAMTVLGYLGLANIKTLRDNGKDVANDWLLGVETINSVKIGTSEFLNNHYQSLLQSDAAAKKKFEDQKEALIPEIEKNVQNYERTVSDSEDRNNYNQLRSAWDRFAKDFDIVTNKPQSAEAKAANQDIANAFATMQKMTDTMIAFNHNGSLRSVQDSESLYKKSMSAVFYLGVGFVLLLIAIAWVLIRNITIPLKAATFALHQIAAGNLSIERIQIKRKDEFGELLVSVNGTVQHLRHSVQQMQDSAGMVASSAEQLNASSDQNAGAAQQVAHAISEVAANSERQATTAGECDRVIEEMADGVQRIAETTSEVADLSAHAASSAREGAVRIREASGKISSLYQAIEEAGAKVRQLESQSHQIGEISGLIGEIAAQTHLLALNAAIEAARAGEHGSGFAVVAGEVRKLATQTDESVRGIGDLIATIRQHMGHAAEMMQSGLAEVQEGVEAVTEAERAFEVIVGASADVSSRVQEAAAAAEQLAASSEEVAASVANMGHMATRTASMSQQVAASTEEQLASSEEIAASSLMLSKVAEELQEMVKTFKL</sequence>
<gene>
    <name evidence="11" type="ORF">H7C19_01060</name>
</gene>
<evidence type="ECO:0000256" key="4">
    <source>
        <dbReference type="ARBA" id="ARBA00023224"/>
    </source>
</evidence>
<dbReference type="AlphaFoldDB" id="A0A7X0RN49"/>
<keyword evidence="8" id="KW-0812">Transmembrane</keyword>
<dbReference type="SMART" id="SM00283">
    <property type="entry name" value="MA"/>
    <property type="match status" value="1"/>
</dbReference>
<evidence type="ECO:0000256" key="1">
    <source>
        <dbReference type="ARBA" id="ARBA00004236"/>
    </source>
</evidence>
<comment type="subcellular location">
    <subcellularLocation>
        <location evidence="1">Cell membrane</location>
    </subcellularLocation>
</comment>
<dbReference type="Pfam" id="PF12729">
    <property type="entry name" value="4HB_MCP_1"/>
    <property type="match status" value="1"/>
</dbReference>
<dbReference type="PANTHER" id="PTHR32089">
    <property type="entry name" value="METHYL-ACCEPTING CHEMOTAXIS PROTEIN MCPB"/>
    <property type="match status" value="1"/>
</dbReference>
<reference evidence="11 12" key="1">
    <citation type="submission" date="2020-08" db="EMBL/GenBank/DDBJ databases">
        <title>Cohnella phylogeny.</title>
        <authorList>
            <person name="Dunlap C."/>
        </authorList>
    </citation>
    <scope>NUCLEOTIDE SEQUENCE [LARGE SCALE GENOMIC DNA]</scope>
    <source>
        <strain evidence="11 12">DSM 28246</strain>
    </source>
</reference>
<dbReference type="GO" id="GO:0005886">
    <property type="term" value="C:plasma membrane"/>
    <property type="evidence" value="ECO:0007669"/>
    <property type="project" value="UniProtKB-SubCell"/>
</dbReference>
<accession>A0A7X0RN49</accession>
<organism evidence="11 12">
    <name type="scientific">Cohnella nanjingensis</name>
    <dbReference type="NCBI Taxonomy" id="1387779"/>
    <lineage>
        <taxon>Bacteria</taxon>
        <taxon>Bacillati</taxon>
        <taxon>Bacillota</taxon>
        <taxon>Bacilli</taxon>
        <taxon>Bacillales</taxon>
        <taxon>Paenibacillaceae</taxon>
        <taxon>Cohnella</taxon>
    </lineage>
</organism>
<dbReference type="CDD" id="cd06225">
    <property type="entry name" value="HAMP"/>
    <property type="match status" value="1"/>
</dbReference>
<keyword evidence="4 6" id="KW-0807">Transducer</keyword>
<dbReference type="Gene3D" id="1.10.287.950">
    <property type="entry name" value="Methyl-accepting chemotaxis protein"/>
    <property type="match status" value="1"/>
</dbReference>
<comment type="caution">
    <text evidence="11">The sequence shown here is derived from an EMBL/GenBank/DDBJ whole genome shotgun (WGS) entry which is preliminary data.</text>
</comment>
<evidence type="ECO:0000313" key="12">
    <source>
        <dbReference type="Proteomes" id="UP000547209"/>
    </source>
</evidence>
<dbReference type="Pfam" id="PF00015">
    <property type="entry name" value="MCPsignal"/>
    <property type="match status" value="1"/>
</dbReference>
<dbReference type="InterPro" id="IPR004089">
    <property type="entry name" value="MCPsignal_dom"/>
</dbReference>
<comment type="similarity">
    <text evidence="5">Belongs to the methyl-accepting chemotaxis (MCP) protein family.</text>
</comment>